<feature type="region of interest" description="Disordered" evidence="1">
    <location>
        <begin position="1"/>
        <end position="55"/>
    </location>
</feature>
<proteinExistence type="predicted"/>
<feature type="non-terminal residue" evidence="2">
    <location>
        <position position="68"/>
    </location>
</feature>
<feature type="compositionally biased region" description="Polar residues" evidence="1">
    <location>
        <begin position="1"/>
        <end position="25"/>
    </location>
</feature>
<protein>
    <submittedName>
        <fullName evidence="2">Uncharacterized protein</fullName>
    </submittedName>
</protein>
<dbReference type="AlphaFoldDB" id="A0A0B6YYR9"/>
<feature type="compositionally biased region" description="Polar residues" evidence="1">
    <location>
        <begin position="42"/>
        <end position="55"/>
    </location>
</feature>
<sequence length="68" mass="7263">MSSPSSSPIELRAKNSQSISGMSTSLRERLKKSGRYHPGNSLLGSSPNSIKTNDNNVDVQACEACPIK</sequence>
<evidence type="ECO:0000313" key="2">
    <source>
        <dbReference type="EMBL" id="CEK60861.1"/>
    </source>
</evidence>
<organism evidence="2">
    <name type="scientific">Arion vulgaris</name>
    <dbReference type="NCBI Taxonomy" id="1028688"/>
    <lineage>
        <taxon>Eukaryota</taxon>
        <taxon>Metazoa</taxon>
        <taxon>Spiralia</taxon>
        <taxon>Lophotrochozoa</taxon>
        <taxon>Mollusca</taxon>
        <taxon>Gastropoda</taxon>
        <taxon>Heterobranchia</taxon>
        <taxon>Euthyneura</taxon>
        <taxon>Panpulmonata</taxon>
        <taxon>Eupulmonata</taxon>
        <taxon>Stylommatophora</taxon>
        <taxon>Helicina</taxon>
        <taxon>Arionoidea</taxon>
        <taxon>Arionidae</taxon>
        <taxon>Arion</taxon>
    </lineage>
</organism>
<gene>
    <name evidence="2" type="primary">ORF40574</name>
</gene>
<accession>A0A0B6YYR9</accession>
<name>A0A0B6YYR9_9EUPU</name>
<evidence type="ECO:0000256" key="1">
    <source>
        <dbReference type="SAM" id="MobiDB-lite"/>
    </source>
</evidence>
<reference evidence="2" key="1">
    <citation type="submission" date="2014-12" db="EMBL/GenBank/DDBJ databases">
        <title>Insight into the proteome of Arion vulgaris.</title>
        <authorList>
            <person name="Aradska J."/>
            <person name="Bulat T."/>
            <person name="Smidak R."/>
            <person name="Sarate P."/>
            <person name="Gangsoo J."/>
            <person name="Sialana F."/>
            <person name="Bilban M."/>
            <person name="Lubec G."/>
        </authorList>
    </citation>
    <scope>NUCLEOTIDE SEQUENCE</scope>
    <source>
        <tissue evidence="2">Skin</tissue>
    </source>
</reference>
<dbReference type="EMBL" id="HACG01013996">
    <property type="protein sequence ID" value="CEK60861.1"/>
    <property type="molecule type" value="Transcribed_RNA"/>
</dbReference>